<dbReference type="NCBIfam" id="TIGR00724">
    <property type="entry name" value="urea_amlyse_rel"/>
    <property type="match status" value="1"/>
</dbReference>
<dbReference type="PANTHER" id="PTHR43309:SF5">
    <property type="entry name" value="5-OXOPROLINASE SUBUNIT C"/>
    <property type="match status" value="1"/>
</dbReference>
<sequence>MSLTILRPGLLTTVQDLGRYGYQRIGVMVSGAMDSFAHRMANLLVGNEQGEATLEITLIGPVIRFEKDALIAICGADFSPSMEGIPVPTWRPVWVRKGSILKFSPSEVGARAYLAIAGGYAIDPVMNSRSTFLRAGIGGFQGRALKAGDVLNFRSSSNWFDSGVQNDLPFTYSAWRISKNLLPLYRKNPTIRVMEGGEYEWFTREAQANFFSAPFTVSSQSDRMGYRLTGPKMAVHEQRELISEAVTMGTVQISSDGNPIVLMADRATTGGYPKLAHIATVDLPLLAQVRPGEQLWFYKITLQEAQRLWIRREREIQQLIQGINFYLRLDKTRHSQ</sequence>
<dbReference type="PANTHER" id="PTHR43309">
    <property type="entry name" value="5-OXOPROLINASE SUBUNIT C"/>
    <property type="match status" value="1"/>
</dbReference>
<evidence type="ECO:0000256" key="3">
    <source>
        <dbReference type="ARBA" id="ARBA00022840"/>
    </source>
</evidence>
<keyword evidence="2" id="KW-0378">Hydrolase</keyword>
<evidence type="ECO:0000313" key="6">
    <source>
        <dbReference type="Proteomes" id="UP001519343"/>
    </source>
</evidence>
<comment type="caution">
    <text evidence="5">The sequence shown here is derived from an EMBL/GenBank/DDBJ whole genome shotgun (WGS) entry which is preliminary data.</text>
</comment>
<dbReference type="InterPro" id="IPR003778">
    <property type="entry name" value="CT_A_B"/>
</dbReference>
<protein>
    <submittedName>
        <fullName evidence="5">Antagonist of KipI</fullName>
    </submittedName>
</protein>
<keyword evidence="6" id="KW-1185">Reference proteome</keyword>
<dbReference type="InterPro" id="IPR052708">
    <property type="entry name" value="PxpC"/>
</dbReference>
<dbReference type="RefSeq" id="WP_209811704.1">
    <property type="nucleotide sequence ID" value="NZ_JAGGKT010000012.1"/>
</dbReference>
<keyword evidence="3" id="KW-0067">ATP-binding</keyword>
<dbReference type="Pfam" id="PF02626">
    <property type="entry name" value="CT_A_B"/>
    <property type="match status" value="1"/>
</dbReference>
<organism evidence="5 6">
    <name type="scientific">Ammoniphilus resinae</name>
    <dbReference type="NCBI Taxonomy" id="861532"/>
    <lineage>
        <taxon>Bacteria</taxon>
        <taxon>Bacillati</taxon>
        <taxon>Bacillota</taxon>
        <taxon>Bacilli</taxon>
        <taxon>Bacillales</taxon>
        <taxon>Paenibacillaceae</taxon>
        <taxon>Aneurinibacillus group</taxon>
        <taxon>Ammoniphilus</taxon>
    </lineage>
</organism>
<evidence type="ECO:0000256" key="1">
    <source>
        <dbReference type="ARBA" id="ARBA00022741"/>
    </source>
</evidence>
<accession>A0ABS4GUG7</accession>
<name>A0ABS4GUG7_9BACL</name>
<reference evidence="5 6" key="1">
    <citation type="submission" date="2021-03" db="EMBL/GenBank/DDBJ databases">
        <title>Genomic Encyclopedia of Type Strains, Phase IV (KMG-IV): sequencing the most valuable type-strain genomes for metagenomic binning, comparative biology and taxonomic classification.</title>
        <authorList>
            <person name="Goeker M."/>
        </authorList>
    </citation>
    <scope>NUCLEOTIDE SEQUENCE [LARGE SCALE GENOMIC DNA]</scope>
    <source>
        <strain evidence="5 6">DSM 24738</strain>
    </source>
</reference>
<dbReference type="Gene3D" id="2.40.100.10">
    <property type="entry name" value="Cyclophilin-like"/>
    <property type="match status" value="1"/>
</dbReference>
<proteinExistence type="predicted"/>
<evidence type="ECO:0000259" key="4">
    <source>
        <dbReference type="SMART" id="SM00797"/>
    </source>
</evidence>
<evidence type="ECO:0000256" key="2">
    <source>
        <dbReference type="ARBA" id="ARBA00022801"/>
    </source>
</evidence>
<dbReference type="Proteomes" id="UP001519343">
    <property type="component" value="Unassembled WGS sequence"/>
</dbReference>
<evidence type="ECO:0000313" key="5">
    <source>
        <dbReference type="EMBL" id="MBP1933697.1"/>
    </source>
</evidence>
<keyword evidence="1" id="KW-0547">Nucleotide-binding</keyword>
<feature type="domain" description="Carboxyltransferase" evidence="4">
    <location>
        <begin position="24"/>
        <end position="315"/>
    </location>
</feature>
<dbReference type="EMBL" id="JAGGKT010000012">
    <property type="protein sequence ID" value="MBP1933697.1"/>
    <property type="molecule type" value="Genomic_DNA"/>
</dbReference>
<dbReference type="InterPro" id="IPR029000">
    <property type="entry name" value="Cyclophilin-like_dom_sf"/>
</dbReference>
<dbReference type="SMART" id="SM00797">
    <property type="entry name" value="AHS2"/>
    <property type="match status" value="1"/>
</dbReference>
<dbReference type="SUPFAM" id="SSF50891">
    <property type="entry name" value="Cyclophilin-like"/>
    <property type="match status" value="1"/>
</dbReference>
<gene>
    <name evidence="5" type="ORF">J2Z37_003710</name>
</gene>